<sequence>MTATEPQLEALADVVATLCDMADGSCAPTIHLSSLDPGMGKTTALIHFLRRVVASPDHLDVGVLVCLSRLDEIRRLVDEAGLNEADFAVLCSDEEVGELSATEHDGAQILFTTQQMLTRRCAGRVFSQVSEFHYLGQPRTVRIWDETIEPGEVITMSADELAAMLSPLRRTNPALADQVQDLQFDLTTSSPGQLLRIPALEALSSVATDDVSAREGFRRLLYKLKALVGRTARITRMHSNLVIALNIRDALPADFTPLLVLDASGRVRHTYSAWEARSGGLVRLRSTPKDYAPLQIHLMDQGGGKDGWRRNADQLAREVATVIDTKPNEPWLVVHHKAQAGIDPVGLIRRYVKKADFSRVSFLHWGAHQATNAFKDVPNVVLAGLLHLPDSQLLGLAYASAGRSVTDHPPADLVKQIELGELGHGVIQAVGRGTVRGFDAGKCLPCSAYIIAGRRYGLAKALPQWFPGCRLTSWRPRHKPLSGRVKQAVEFVERQRRVRCGEPILFSAIMDYIGEKDRSNFNRCIRKHRNFEAAIERLGLMEVNVGGGRGNDALQVVFGPVECMAA</sequence>
<evidence type="ECO:0000313" key="2">
    <source>
        <dbReference type="Proteomes" id="UP000051326"/>
    </source>
</evidence>
<proteinExistence type="predicted"/>
<gene>
    <name evidence="1" type="ORF">PHA8399_00240</name>
</gene>
<accession>A0A0P1H5I9</accession>
<dbReference type="EMBL" id="CYSR01000002">
    <property type="protein sequence ID" value="CUH98132.1"/>
    <property type="molecule type" value="Genomic_DNA"/>
</dbReference>
<dbReference type="Proteomes" id="UP000051326">
    <property type="component" value="Unassembled WGS sequence"/>
</dbReference>
<name>A0A0P1H5I9_9RHOB</name>
<evidence type="ECO:0008006" key="3">
    <source>
        <dbReference type="Google" id="ProtNLM"/>
    </source>
</evidence>
<organism evidence="1 2">
    <name type="scientific">Leisingera aquaemixtae</name>
    <dbReference type="NCBI Taxonomy" id="1396826"/>
    <lineage>
        <taxon>Bacteria</taxon>
        <taxon>Pseudomonadati</taxon>
        <taxon>Pseudomonadota</taxon>
        <taxon>Alphaproteobacteria</taxon>
        <taxon>Rhodobacterales</taxon>
        <taxon>Roseobacteraceae</taxon>
        <taxon>Leisingera</taxon>
    </lineage>
</organism>
<evidence type="ECO:0000313" key="1">
    <source>
        <dbReference type="EMBL" id="CUH98132.1"/>
    </source>
</evidence>
<reference evidence="1 2" key="1">
    <citation type="submission" date="2015-09" db="EMBL/GenBank/DDBJ databases">
        <authorList>
            <consortium name="Swine Surveillance"/>
        </authorList>
    </citation>
    <scope>NUCLEOTIDE SEQUENCE [LARGE SCALE GENOMIC DNA]</scope>
    <source>
        <strain evidence="1 2">CECT 8399</strain>
    </source>
</reference>
<protein>
    <recommendedName>
        <fullName evidence="3">Helicase/UvrB N-terminal domain-containing protein</fullName>
    </recommendedName>
</protein>
<dbReference type="AlphaFoldDB" id="A0A0P1H5I9"/>